<feature type="transmembrane region" description="Helical" evidence="1">
    <location>
        <begin position="6"/>
        <end position="25"/>
    </location>
</feature>
<reference evidence="2" key="1">
    <citation type="submission" date="2019-08" db="EMBL/GenBank/DDBJ databases">
        <authorList>
            <person name="Kucharzyk K."/>
            <person name="Murdoch R.W."/>
            <person name="Higgins S."/>
            <person name="Loffler F."/>
        </authorList>
    </citation>
    <scope>NUCLEOTIDE SEQUENCE</scope>
</reference>
<comment type="caution">
    <text evidence="2">The sequence shown here is derived from an EMBL/GenBank/DDBJ whole genome shotgun (WGS) entry which is preliminary data.</text>
</comment>
<gene>
    <name evidence="2" type="ORF">SDC9_203912</name>
</gene>
<keyword evidence="1" id="KW-0812">Transmembrane</keyword>
<protein>
    <submittedName>
        <fullName evidence="2">Uncharacterized protein</fullName>
    </submittedName>
</protein>
<name>A0A645IYF7_9ZZZZ</name>
<evidence type="ECO:0000313" key="2">
    <source>
        <dbReference type="EMBL" id="MPN56226.1"/>
    </source>
</evidence>
<keyword evidence="1" id="KW-0472">Membrane</keyword>
<evidence type="ECO:0000256" key="1">
    <source>
        <dbReference type="SAM" id="Phobius"/>
    </source>
</evidence>
<accession>A0A645IYF7</accession>
<sequence>MTEGIVLAVISGAVTLIVCMINNYAQGVKVTKQHDKTIELIDYRLTELSEKVEKHNSLIDRTYALEQDMALQEERIKVANHRIEDLEEKRSA</sequence>
<proteinExistence type="predicted"/>
<keyword evidence="1" id="KW-1133">Transmembrane helix</keyword>
<organism evidence="2">
    <name type="scientific">bioreactor metagenome</name>
    <dbReference type="NCBI Taxonomy" id="1076179"/>
    <lineage>
        <taxon>unclassified sequences</taxon>
        <taxon>metagenomes</taxon>
        <taxon>ecological metagenomes</taxon>
    </lineage>
</organism>
<dbReference type="EMBL" id="VSSQ01126324">
    <property type="protein sequence ID" value="MPN56226.1"/>
    <property type="molecule type" value="Genomic_DNA"/>
</dbReference>
<dbReference type="AlphaFoldDB" id="A0A645IYF7"/>